<keyword evidence="2" id="KW-1185">Reference proteome</keyword>
<reference evidence="2" key="1">
    <citation type="journal article" date="2012" name="Nat. Biotechnol.">
        <title>Reference genome sequence of the model plant Setaria.</title>
        <authorList>
            <person name="Bennetzen J.L."/>
            <person name="Schmutz J."/>
            <person name="Wang H."/>
            <person name="Percifield R."/>
            <person name="Hawkins J."/>
            <person name="Pontaroli A.C."/>
            <person name="Estep M."/>
            <person name="Feng L."/>
            <person name="Vaughn J.N."/>
            <person name="Grimwood J."/>
            <person name="Jenkins J."/>
            <person name="Barry K."/>
            <person name="Lindquist E."/>
            <person name="Hellsten U."/>
            <person name="Deshpande S."/>
            <person name="Wang X."/>
            <person name="Wu X."/>
            <person name="Mitros T."/>
            <person name="Triplett J."/>
            <person name="Yang X."/>
            <person name="Ye C.Y."/>
            <person name="Mauro-Herrera M."/>
            <person name="Wang L."/>
            <person name="Li P."/>
            <person name="Sharma M."/>
            <person name="Sharma R."/>
            <person name="Ronald P.C."/>
            <person name="Panaud O."/>
            <person name="Kellogg E.A."/>
            <person name="Brutnell T.P."/>
            <person name="Doust A.N."/>
            <person name="Tuskan G.A."/>
            <person name="Rokhsar D."/>
            <person name="Devos K.M."/>
        </authorList>
    </citation>
    <scope>NUCLEOTIDE SEQUENCE [LARGE SCALE GENOMIC DNA]</scope>
    <source>
        <strain evidence="2">cv. Yugu1</strain>
    </source>
</reference>
<dbReference type="Gramene" id="KQL29599">
    <property type="protein sequence ID" value="KQL29599"/>
    <property type="gene ID" value="SETIT_019015mg"/>
</dbReference>
<protein>
    <submittedName>
        <fullName evidence="1">Uncharacterized protein</fullName>
    </submittedName>
</protein>
<proteinExistence type="predicted"/>
<dbReference type="EnsemblPlants" id="KQL29599">
    <property type="protein sequence ID" value="KQL29599"/>
    <property type="gene ID" value="SETIT_019015mg"/>
</dbReference>
<dbReference type="HOGENOM" id="CLU_3035938_0_0_1"/>
<name>K3YXL9_SETIT</name>
<evidence type="ECO:0000313" key="2">
    <source>
        <dbReference type="Proteomes" id="UP000004995"/>
    </source>
</evidence>
<dbReference type="Proteomes" id="UP000004995">
    <property type="component" value="Unassembled WGS sequence"/>
</dbReference>
<dbReference type="InParanoid" id="K3YXL9"/>
<sequence>MMAHVSRSQSEAQSGVKEKMTRKVYLCLCLQKTNEKKQQTAQGICKSQPAMAECI</sequence>
<dbReference type="EMBL" id="AGNK02000301">
    <property type="status" value="NOT_ANNOTATED_CDS"/>
    <property type="molecule type" value="Genomic_DNA"/>
</dbReference>
<accession>K3YXL9</accession>
<evidence type="ECO:0000313" key="1">
    <source>
        <dbReference type="EnsemblPlants" id="KQL29599"/>
    </source>
</evidence>
<organism evidence="1 2">
    <name type="scientific">Setaria italica</name>
    <name type="common">Foxtail millet</name>
    <name type="synonym">Panicum italicum</name>
    <dbReference type="NCBI Taxonomy" id="4555"/>
    <lineage>
        <taxon>Eukaryota</taxon>
        <taxon>Viridiplantae</taxon>
        <taxon>Streptophyta</taxon>
        <taxon>Embryophyta</taxon>
        <taxon>Tracheophyta</taxon>
        <taxon>Spermatophyta</taxon>
        <taxon>Magnoliopsida</taxon>
        <taxon>Liliopsida</taxon>
        <taxon>Poales</taxon>
        <taxon>Poaceae</taxon>
        <taxon>PACMAD clade</taxon>
        <taxon>Panicoideae</taxon>
        <taxon>Panicodae</taxon>
        <taxon>Paniceae</taxon>
        <taxon>Cenchrinae</taxon>
        <taxon>Setaria</taxon>
    </lineage>
</organism>
<reference evidence="1" key="2">
    <citation type="submission" date="2018-08" db="UniProtKB">
        <authorList>
            <consortium name="EnsemblPlants"/>
        </authorList>
    </citation>
    <scope>IDENTIFICATION</scope>
    <source>
        <strain evidence="1">Yugu1</strain>
    </source>
</reference>
<dbReference type="AlphaFoldDB" id="K3YXL9"/>